<sequence length="21" mass="2540">MDAPYDCDHFHCVRISLIRTF</sequence>
<evidence type="ECO:0000313" key="2">
    <source>
        <dbReference type="Proteomes" id="UP000004358"/>
    </source>
</evidence>
<dbReference type="HOGENOM" id="CLU_3426407_0_0_0"/>
<name>A3ZVS6_9BACT</name>
<accession>A3ZVS6</accession>
<organism evidence="1 2">
    <name type="scientific">Blastopirellula marina DSM 3645</name>
    <dbReference type="NCBI Taxonomy" id="314230"/>
    <lineage>
        <taxon>Bacteria</taxon>
        <taxon>Pseudomonadati</taxon>
        <taxon>Planctomycetota</taxon>
        <taxon>Planctomycetia</taxon>
        <taxon>Pirellulales</taxon>
        <taxon>Pirellulaceae</taxon>
        <taxon>Blastopirellula</taxon>
    </lineage>
</organism>
<dbReference type="Proteomes" id="UP000004358">
    <property type="component" value="Unassembled WGS sequence"/>
</dbReference>
<protein>
    <submittedName>
        <fullName evidence="1">Uncharacterized protein</fullName>
    </submittedName>
</protein>
<dbReference type="AlphaFoldDB" id="A3ZVS6"/>
<evidence type="ECO:0000313" key="1">
    <source>
        <dbReference type="EMBL" id="EAQ79422.1"/>
    </source>
</evidence>
<dbReference type="EMBL" id="AANZ01000014">
    <property type="protein sequence ID" value="EAQ79422.1"/>
    <property type="molecule type" value="Genomic_DNA"/>
</dbReference>
<comment type="caution">
    <text evidence="1">The sequence shown here is derived from an EMBL/GenBank/DDBJ whole genome shotgun (WGS) entry which is preliminary data.</text>
</comment>
<proteinExistence type="predicted"/>
<gene>
    <name evidence="1" type="ORF">DSM3645_03063</name>
</gene>
<reference evidence="1 2" key="1">
    <citation type="submission" date="2006-02" db="EMBL/GenBank/DDBJ databases">
        <authorList>
            <person name="Amann R."/>
            <person name="Ferriera S."/>
            <person name="Johnson J."/>
            <person name="Kravitz S."/>
            <person name="Halpern A."/>
            <person name="Remington K."/>
            <person name="Beeson K."/>
            <person name="Tran B."/>
            <person name="Rogers Y.-H."/>
            <person name="Friedman R."/>
            <person name="Venter J.C."/>
        </authorList>
    </citation>
    <scope>NUCLEOTIDE SEQUENCE [LARGE SCALE GENOMIC DNA]</scope>
    <source>
        <strain evidence="1 2">DSM 3645</strain>
    </source>
</reference>